<feature type="transmembrane region" description="Helical" evidence="1">
    <location>
        <begin position="335"/>
        <end position="354"/>
    </location>
</feature>
<dbReference type="eggNOG" id="ENOG5033KDI">
    <property type="taxonomic scope" value="Bacteria"/>
</dbReference>
<protein>
    <recommendedName>
        <fullName evidence="2">Protein-glutamine gamma-glutamyltransferase-like C-terminal domain-containing protein</fullName>
    </recommendedName>
</protein>
<feature type="transmembrane region" description="Helical" evidence="1">
    <location>
        <begin position="57"/>
        <end position="76"/>
    </location>
</feature>
<feature type="transmembrane region" description="Helical" evidence="1">
    <location>
        <begin position="88"/>
        <end position="107"/>
    </location>
</feature>
<reference evidence="4" key="1">
    <citation type="submission" date="2009-11" db="EMBL/GenBank/DDBJ databases">
        <title>The complete chromosome 1 of Sphaerobacter thermophilus DSM 20745.</title>
        <authorList>
            <person name="Lucas S."/>
            <person name="Copeland A."/>
            <person name="Lapidus A."/>
            <person name="Glavina del Rio T."/>
            <person name="Dalin E."/>
            <person name="Tice H."/>
            <person name="Bruce D."/>
            <person name="Goodwin L."/>
            <person name="Pitluck S."/>
            <person name="Kyrpides N."/>
            <person name="Mavromatis K."/>
            <person name="Ivanova N."/>
            <person name="Mikhailova N."/>
            <person name="LaButti K.M."/>
            <person name="Clum A."/>
            <person name="Sun H.I."/>
            <person name="Brettin T."/>
            <person name="Detter J.C."/>
            <person name="Han C."/>
            <person name="Larimer F."/>
            <person name="Land M."/>
            <person name="Hauser L."/>
            <person name="Markowitz V."/>
            <person name="Cheng J.F."/>
            <person name="Hugenholtz P."/>
            <person name="Woyke T."/>
            <person name="Wu D."/>
            <person name="Steenblock K."/>
            <person name="Schneider S."/>
            <person name="Pukall R."/>
            <person name="Goeker M."/>
            <person name="Klenk H.P."/>
            <person name="Eisen J.A."/>
        </authorList>
    </citation>
    <scope>NUCLEOTIDE SEQUENCE [LARGE SCALE GENOMIC DNA]</scope>
    <source>
        <strain evidence="4">ATCC 49802 / DSM 20745 / S 6022</strain>
    </source>
</reference>
<name>D1C5Z9_SPHTD</name>
<dbReference type="EMBL" id="CP001823">
    <property type="protein sequence ID" value="ACZ39551.1"/>
    <property type="molecule type" value="Genomic_DNA"/>
</dbReference>
<feature type="transmembrane region" description="Helical" evidence="1">
    <location>
        <begin position="26"/>
        <end position="45"/>
    </location>
</feature>
<keyword evidence="4" id="KW-1185">Reference proteome</keyword>
<evidence type="ECO:0000313" key="3">
    <source>
        <dbReference type="EMBL" id="ACZ39551.1"/>
    </source>
</evidence>
<keyword evidence="1" id="KW-0812">Transmembrane</keyword>
<dbReference type="Pfam" id="PF13559">
    <property type="entry name" value="DUF4129"/>
    <property type="match status" value="1"/>
</dbReference>
<evidence type="ECO:0000256" key="1">
    <source>
        <dbReference type="SAM" id="Phobius"/>
    </source>
</evidence>
<reference evidence="3 4" key="2">
    <citation type="journal article" date="2010" name="Stand. Genomic Sci.">
        <title>Complete genome sequence of Desulfohalobium retbaense type strain (HR(100)).</title>
        <authorList>
            <person name="Spring S."/>
            <person name="Nolan M."/>
            <person name="Lapidus A."/>
            <person name="Glavina Del Rio T."/>
            <person name="Copeland A."/>
            <person name="Tice H."/>
            <person name="Cheng J.F."/>
            <person name="Lucas S."/>
            <person name="Land M."/>
            <person name="Chen F."/>
            <person name="Bruce D."/>
            <person name="Goodwin L."/>
            <person name="Pitluck S."/>
            <person name="Ivanova N."/>
            <person name="Mavromatis K."/>
            <person name="Mikhailova N."/>
            <person name="Pati A."/>
            <person name="Chen A."/>
            <person name="Palaniappan K."/>
            <person name="Hauser L."/>
            <person name="Chang Y.J."/>
            <person name="Jeffries C.D."/>
            <person name="Munk C."/>
            <person name="Kiss H."/>
            <person name="Chain P."/>
            <person name="Han C."/>
            <person name="Brettin T."/>
            <person name="Detter J.C."/>
            <person name="Schuler E."/>
            <person name="Goker M."/>
            <person name="Rohde M."/>
            <person name="Bristow J."/>
            <person name="Eisen J.A."/>
            <person name="Markowitz V."/>
            <person name="Hugenholtz P."/>
            <person name="Kyrpides N.C."/>
            <person name="Klenk H.P."/>
        </authorList>
    </citation>
    <scope>NUCLEOTIDE SEQUENCE [LARGE SCALE GENOMIC DNA]</scope>
    <source>
        <strain evidence="4">ATCC 49802 / DSM 20745 / S 6022</strain>
    </source>
</reference>
<gene>
    <name evidence="3" type="ordered locus">Sthe_2124</name>
</gene>
<dbReference type="InParanoid" id="D1C5Z9"/>
<evidence type="ECO:0000313" key="4">
    <source>
        <dbReference type="Proteomes" id="UP000002027"/>
    </source>
</evidence>
<dbReference type="AlphaFoldDB" id="D1C5Z9"/>
<accession>D1C5Z9</accession>
<dbReference type="KEGG" id="sti:Sthe_2124"/>
<evidence type="ECO:0000259" key="2">
    <source>
        <dbReference type="Pfam" id="PF13559"/>
    </source>
</evidence>
<proteinExistence type="predicted"/>
<sequence length="497" mass="54222">MIARDPLGLAAMVNDLRVRLDWREEAVALALIVAESAILYLYLGVILPEISPPYAAFPGWLIAVLLAVAYFVPRLLTELRLWGAHFEVMLALTLIASLLLALKVAAFPGMSWLSTGWLQGAIDGLILRPNPSVRPPWAIVAVVAYAWWRGRSRAEPMLETTYQMLRWGTVAAAGGLLLVLVASPSEAPIRDGMAGAVVIYFVAGLMAVGVARFRLEGLRSGAPLGPPWLATFAVPIAGIVIIAVLAAGIFSRSFLDTLLTALGPLLWLLGVVVRALVLLIALLAFLIIAPVLWLMERYGFGALPLLEHLPRAGNPLDQLDRFARQSLHVADPARYLIAGIVLTLVGSALIRYAYRRRRRWRAGALERRESVFAWEEAVGGLARPLLHVLRRARPRGDPLAALRGDPRWAHTVAIRETYIRLLRRGARAGLPRPDGATPAEHARRLAARFPTDADPIITITTHYEAARYQATPATPDAAAAVHAAWEALDQSQWDGDA</sequence>
<dbReference type="STRING" id="479434.Sthe_2124"/>
<dbReference type="HOGENOM" id="CLU_548467_0_0_0"/>
<dbReference type="Proteomes" id="UP000002027">
    <property type="component" value="Chromosome 1"/>
</dbReference>
<keyword evidence="1" id="KW-1133">Transmembrane helix</keyword>
<organism evidence="3 4">
    <name type="scientific">Sphaerobacter thermophilus (strain ATCC 49802 / DSM 20745 / KCCM 41009 / NCIMB 13125 / S 6022)</name>
    <dbReference type="NCBI Taxonomy" id="479434"/>
    <lineage>
        <taxon>Bacteria</taxon>
        <taxon>Pseudomonadati</taxon>
        <taxon>Thermomicrobiota</taxon>
        <taxon>Thermomicrobia</taxon>
        <taxon>Sphaerobacterales</taxon>
        <taxon>Sphaerobacterineae</taxon>
        <taxon>Sphaerobacteraceae</taxon>
        <taxon>Sphaerobacter</taxon>
    </lineage>
</organism>
<dbReference type="RefSeq" id="WP_012872597.1">
    <property type="nucleotide sequence ID" value="NC_013523.1"/>
</dbReference>
<feature type="transmembrane region" description="Helical" evidence="1">
    <location>
        <begin position="262"/>
        <end position="295"/>
    </location>
</feature>
<feature type="transmembrane region" description="Helical" evidence="1">
    <location>
        <begin position="194"/>
        <end position="215"/>
    </location>
</feature>
<feature type="transmembrane region" description="Helical" evidence="1">
    <location>
        <begin position="227"/>
        <end position="250"/>
    </location>
</feature>
<keyword evidence="1" id="KW-0472">Membrane</keyword>
<feature type="domain" description="Protein-glutamine gamma-glutamyltransferase-like C-terminal" evidence="2">
    <location>
        <begin position="418"/>
        <end position="486"/>
    </location>
</feature>
<dbReference type="InterPro" id="IPR025403">
    <property type="entry name" value="TgpA-like_C"/>
</dbReference>
<feature type="transmembrane region" description="Helical" evidence="1">
    <location>
        <begin position="164"/>
        <end position="182"/>
    </location>
</feature>